<evidence type="ECO:0000313" key="2">
    <source>
        <dbReference type="Proteomes" id="UP000824890"/>
    </source>
</evidence>
<organism evidence="1 2">
    <name type="scientific">Brassica napus</name>
    <name type="common">Rape</name>
    <dbReference type="NCBI Taxonomy" id="3708"/>
    <lineage>
        <taxon>Eukaryota</taxon>
        <taxon>Viridiplantae</taxon>
        <taxon>Streptophyta</taxon>
        <taxon>Embryophyta</taxon>
        <taxon>Tracheophyta</taxon>
        <taxon>Spermatophyta</taxon>
        <taxon>Magnoliopsida</taxon>
        <taxon>eudicotyledons</taxon>
        <taxon>Gunneridae</taxon>
        <taxon>Pentapetalae</taxon>
        <taxon>rosids</taxon>
        <taxon>malvids</taxon>
        <taxon>Brassicales</taxon>
        <taxon>Brassicaceae</taxon>
        <taxon>Brassiceae</taxon>
        <taxon>Brassica</taxon>
    </lineage>
</organism>
<protein>
    <recommendedName>
        <fullName evidence="3">Serine-threonine/tyrosine-protein kinase catalytic domain-containing protein</fullName>
    </recommendedName>
</protein>
<name>A0ABQ7ZBI1_BRANA</name>
<comment type="caution">
    <text evidence="1">The sequence shown here is derived from an EMBL/GenBank/DDBJ whole genome shotgun (WGS) entry which is preliminary data.</text>
</comment>
<dbReference type="EMBL" id="JAGKQM010000015">
    <property type="protein sequence ID" value="KAH0877594.1"/>
    <property type="molecule type" value="Genomic_DNA"/>
</dbReference>
<gene>
    <name evidence="1" type="ORF">HID58_064988</name>
</gene>
<dbReference type="Proteomes" id="UP000824890">
    <property type="component" value="Unassembled WGS sequence"/>
</dbReference>
<accession>A0ABQ7ZBI1</accession>
<sequence>MKLWDDVQLPQSYGRRAPSGGHIAEKGRRVEDHAKWTTKTTNIVDEKVDMFAIGVLVLEVITSRRAVDTTEAMSALAVNVCYFQDHTAPSYLNELIRHGQLLME</sequence>
<proteinExistence type="predicted"/>
<reference evidence="1 2" key="1">
    <citation type="submission" date="2021-05" db="EMBL/GenBank/DDBJ databases">
        <title>Genome Assembly of Synthetic Allotetraploid Brassica napus Reveals Homoeologous Exchanges between Subgenomes.</title>
        <authorList>
            <person name="Davis J.T."/>
        </authorList>
    </citation>
    <scope>NUCLEOTIDE SEQUENCE [LARGE SCALE GENOMIC DNA]</scope>
    <source>
        <strain evidence="2">cv. Da-Ae</strain>
        <tissue evidence="1">Seedling</tissue>
    </source>
</reference>
<evidence type="ECO:0000313" key="1">
    <source>
        <dbReference type="EMBL" id="KAH0877594.1"/>
    </source>
</evidence>
<evidence type="ECO:0008006" key="3">
    <source>
        <dbReference type="Google" id="ProtNLM"/>
    </source>
</evidence>
<keyword evidence="2" id="KW-1185">Reference proteome</keyword>